<dbReference type="PROSITE" id="PS51677">
    <property type="entry name" value="NODB"/>
    <property type="match status" value="1"/>
</dbReference>
<dbReference type="AlphaFoldDB" id="A0A250JSW3"/>
<accession>A0A250JSW3</accession>
<dbReference type="InterPro" id="IPR050248">
    <property type="entry name" value="Polysacc_deacetylase_ArnD"/>
</dbReference>
<gene>
    <name evidence="2" type="ORF">MYMAC_001788</name>
</gene>
<dbReference type="Pfam" id="PF01522">
    <property type="entry name" value="Polysacc_deac_1"/>
    <property type="match status" value="1"/>
</dbReference>
<dbReference type="Proteomes" id="UP000217343">
    <property type="component" value="Chromosome"/>
</dbReference>
<dbReference type="RefSeq" id="WP_095957772.1">
    <property type="nucleotide sequence ID" value="NZ_CP022203.1"/>
</dbReference>
<dbReference type="GO" id="GO:0005975">
    <property type="term" value="P:carbohydrate metabolic process"/>
    <property type="evidence" value="ECO:0007669"/>
    <property type="project" value="InterPro"/>
</dbReference>
<evidence type="ECO:0000259" key="1">
    <source>
        <dbReference type="PROSITE" id="PS51677"/>
    </source>
</evidence>
<dbReference type="KEGG" id="mmas:MYMAC_001788"/>
<keyword evidence="3" id="KW-1185">Reference proteome</keyword>
<dbReference type="GO" id="GO:0016810">
    <property type="term" value="F:hydrolase activity, acting on carbon-nitrogen (but not peptide) bonds"/>
    <property type="evidence" value="ECO:0007669"/>
    <property type="project" value="InterPro"/>
</dbReference>
<dbReference type="PANTHER" id="PTHR10587">
    <property type="entry name" value="GLYCOSYL TRANSFERASE-RELATED"/>
    <property type="match status" value="1"/>
</dbReference>
<dbReference type="Gene3D" id="3.20.20.370">
    <property type="entry name" value="Glycoside hydrolase/deacetylase"/>
    <property type="match status" value="1"/>
</dbReference>
<dbReference type="InterPro" id="IPR011330">
    <property type="entry name" value="Glyco_hydro/deAcase_b/a-brl"/>
</dbReference>
<proteinExistence type="predicted"/>
<feature type="domain" description="NodB homology" evidence="1">
    <location>
        <begin position="2"/>
        <end position="189"/>
    </location>
</feature>
<protein>
    <submittedName>
        <fullName evidence="2">Polysaccharide deacetylase</fullName>
    </submittedName>
</protein>
<dbReference type="EMBL" id="CP022203">
    <property type="protein sequence ID" value="ATB46196.1"/>
    <property type="molecule type" value="Genomic_DNA"/>
</dbReference>
<dbReference type="OrthoDB" id="5352625at2"/>
<sequence>MSLLTLSFDNGPDPDVTPRVLDLLASHAITAQFFVLGKHLVTEEGRRLVARARDEGHVIGNHSFTHAVPLGEDPRPDAVEAEIVATDALLAPLVPAPKWFRPFGGGGKLGPHLLSQRAVGHLRAHGYSCVLWNSVPGDWLDPKGWPEKALADCAARAHTLMVLHDIPNACLEALDGFLHRAKDLGLRFTTECPSDCVPIVEGRIVRDLSGLVAAGG</sequence>
<organism evidence="2 3">
    <name type="scientific">Corallococcus macrosporus DSM 14697</name>
    <dbReference type="NCBI Taxonomy" id="1189310"/>
    <lineage>
        <taxon>Bacteria</taxon>
        <taxon>Pseudomonadati</taxon>
        <taxon>Myxococcota</taxon>
        <taxon>Myxococcia</taxon>
        <taxon>Myxococcales</taxon>
        <taxon>Cystobacterineae</taxon>
        <taxon>Myxococcaceae</taxon>
        <taxon>Corallococcus</taxon>
    </lineage>
</organism>
<evidence type="ECO:0000313" key="3">
    <source>
        <dbReference type="Proteomes" id="UP000217343"/>
    </source>
</evidence>
<reference evidence="2 3" key="1">
    <citation type="submission" date="2017-06" db="EMBL/GenBank/DDBJ databases">
        <title>Sequencing and comparative analysis of myxobacterial genomes.</title>
        <authorList>
            <person name="Rupp O."/>
            <person name="Goesmann A."/>
            <person name="Sogaard-Andersen L."/>
        </authorList>
    </citation>
    <scope>NUCLEOTIDE SEQUENCE [LARGE SCALE GENOMIC DNA]</scope>
    <source>
        <strain evidence="2 3">DSM 14697</strain>
    </source>
</reference>
<evidence type="ECO:0000313" key="2">
    <source>
        <dbReference type="EMBL" id="ATB46196.1"/>
    </source>
</evidence>
<dbReference type="InterPro" id="IPR002509">
    <property type="entry name" value="NODB_dom"/>
</dbReference>
<dbReference type="SUPFAM" id="SSF88713">
    <property type="entry name" value="Glycoside hydrolase/deacetylase"/>
    <property type="match status" value="1"/>
</dbReference>
<name>A0A250JSW3_9BACT</name>
<dbReference type="PANTHER" id="PTHR10587:SF137">
    <property type="entry name" value="4-DEOXY-4-FORMAMIDO-L-ARABINOSE-PHOSPHOUNDECAPRENOL DEFORMYLASE ARND-RELATED"/>
    <property type="match status" value="1"/>
</dbReference>
<dbReference type="CDD" id="cd10917">
    <property type="entry name" value="CE4_NodB_like_6s_7s"/>
    <property type="match status" value="1"/>
</dbReference>